<protein>
    <submittedName>
        <fullName evidence="2">Uncharacterized protein</fullName>
    </submittedName>
</protein>
<dbReference type="AlphaFoldDB" id="A0A0L9VS67"/>
<evidence type="ECO:0000256" key="1">
    <source>
        <dbReference type="SAM" id="MobiDB-lite"/>
    </source>
</evidence>
<dbReference type="Proteomes" id="UP000053144">
    <property type="component" value="Chromosome 11"/>
</dbReference>
<gene>
    <name evidence="2" type="ORF">LR48_Vigan11g095400</name>
</gene>
<feature type="region of interest" description="Disordered" evidence="1">
    <location>
        <begin position="1"/>
        <end position="24"/>
    </location>
</feature>
<organism evidence="2 3">
    <name type="scientific">Phaseolus angularis</name>
    <name type="common">Azuki bean</name>
    <name type="synonym">Vigna angularis</name>
    <dbReference type="NCBI Taxonomy" id="3914"/>
    <lineage>
        <taxon>Eukaryota</taxon>
        <taxon>Viridiplantae</taxon>
        <taxon>Streptophyta</taxon>
        <taxon>Embryophyta</taxon>
        <taxon>Tracheophyta</taxon>
        <taxon>Spermatophyta</taxon>
        <taxon>Magnoliopsida</taxon>
        <taxon>eudicotyledons</taxon>
        <taxon>Gunneridae</taxon>
        <taxon>Pentapetalae</taxon>
        <taxon>rosids</taxon>
        <taxon>fabids</taxon>
        <taxon>Fabales</taxon>
        <taxon>Fabaceae</taxon>
        <taxon>Papilionoideae</taxon>
        <taxon>50 kb inversion clade</taxon>
        <taxon>NPAAA clade</taxon>
        <taxon>indigoferoid/millettioid clade</taxon>
        <taxon>Phaseoleae</taxon>
        <taxon>Vigna</taxon>
    </lineage>
</organism>
<name>A0A0L9VS67_PHAAN</name>
<dbReference type="EMBL" id="CM003381">
    <property type="protein sequence ID" value="KOM57921.1"/>
    <property type="molecule type" value="Genomic_DNA"/>
</dbReference>
<dbReference type="Gramene" id="KOM57921">
    <property type="protein sequence ID" value="KOM57921"/>
    <property type="gene ID" value="LR48_Vigan11g095400"/>
</dbReference>
<accession>A0A0L9VS67</accession>
<sequence length="144" mass="16863">MASSSSKRPRKSRKGKEQTTEIEDPTFVRPSVAKVLDQRRFFSDSHQMEHYVADFYTRNIVVPKIMNFESFAGSGLYFQHHLLFQGVVEFLTLVNNVWQHDIGDDEDKEQPQHHDNPVQPPPHLSNPNMMTQMWEGVQDLQHRM</sequence>
<evidence type="ECO:0000313" key="2">
    <source>
        <dbReference type="EMBL" id="KOM57921.1"/>
    </source>
</evidence>
<reference evidence="3" key="1">
    <citation type="journal article" date="2015" name="Proc. Natl. Acad. Sci. U.S.A.">
        <title>Genome sequencing of adzuki bean (Vigna angularis) provides insight into high starch and low fat accumulation and domestication.</title>
        <authorList>
            <person name="Yang K."/>
            <person name="Tian Z."/>
            <person name="Chen C."/>
            <person name="Luo L."/>
            <person name="Zhao B."/>
            <person name="Wang Z."/>
            <person name="Yu L."/>
            <person name="Li Y."/>
            <person name="Sun Y."/>
            <person name="Li W."/>
            <person name="Chen Y."/>
            <person name="Li Y."/>
            <person name="Zhang Y."/>
            <person name="Ai D."/>
            <person name="Zhao J."/>
            <person name="Shang C."/>
            <person name="Ma Y."/>
            <person name="Wu B."/>
            <person name="Wang M."/>
            <person name="Gao L."/>
            <person name="Sun D."/>
            <person name="Zhang P."/>
            <person name="Guo F."/>
            <person name="Wang W."/>
            <person name="Li Y."/>
            <person name="Wang J."/>
            <person name="Varshney R.K."/>
            <person name="Wang J."/>
            <person name="Ling H.Q."/>
            <person name="Wan P."/>
        </authorList>
    </citation>
    <scope>NUCLEOTIDE SEQUENCE</scope>
    <source>
        <strain evidence="3">cv. Jingnong 6</strain>
    </source>
</reference>
<proteinExistence type="predicted"/>
<feature type="region of interest" description="Disordered" evidence="1">
    <location>
        <begin position="103"/>
        <end position="129"/>
    </location>
</feature>
<evidence type="ECO:0000313" key="3">
    <source>
        <dbReference type="Proteomes" id="UP000053144"/>
    </source>
</evidence>